<dbReference type="PANTHER" id="PTHR22912:SF224">
    <property type="entry name" value="DIHYDROLIPOYL DEHYDROGENASE"/>
    <property type="match status" value="1"/>
</dbReference>
<feature type="disulfide bond" description="Redox-active" evidence="15">
    <location>
        <begin position="50"/>
        <end position="55"/>
    </location>
</feature>
<dbReference type="RefSeq" id="WP_038092621.1">
    <property type="nucleotide sequence ID" value="NZ_JQSG02000006.1"/>
</dbReference>
<evidence type="ECO:0000256" key="8">
    <source>
        <dbReference type="ARBA" id="ARBA00023002"/>
    </source>
</evidence>
<keyword evidence="11 16" id="KW-0676">Redox-active center</keyword>
<dbReference type="STRING" id="160660.BJI67_00185"/>
<dbReference type="InterPro" id="IPR012999">
    <property type="entry name" value="Pyr_OxRdtase_I_AS"/>
</dbReference>
<evidence type="ECO:0000256" key="16">
    <source>
        <dbReference type="RuleBase" id="RU003692"/>
    </source>
</evidence>
<dbReference type="InterPro" id="IPR036188">
    <property type="entry name" value="FAD/NAD-bd_sf"/>
</dbReference>
<feature type="binding site" evidence="14">
    <location>
        <position position="59"/>
    </location>
    <ligand>
        <name>FAD</name>
        <dbReference type="ChEBI" id="CHEBI:57692"/>
    </ligand>
</feature>
<keyword evidence="20" id="KW-1185">Reference proteome</keyword>
<comment type="caution">
    <text evidence="19">The sequence shown here is derived from an EMBL/GenBank/DDBJ whole genome shotgun (WGS) entry which is preliminary data.</text>
</comment>
<accession>A0A1A6C1E9</accession>
<feature type="binding site" evidence="14">
    <location>
        <begin position="327"/>
        <end position="330"/>
    </location>
    <ligand>
        <name>FAD</name>
        <dbReference type="ChEBI" id="CHEBI:57692"/>
    </ligand>
</feature>
<comment type="miscellaneous">
    <text evidence="16">The active site is a redox-active disulfide bond.</text>
</comment>
<dbReference type="PROSITE" id="PS00076">
    <property type="entry name" value="PYRIDINE_REDOX_1"/>
    <property type="match status" value="1"/>
</dbReference>
<dbReference type="AlphaFoldDB" id="A0A1A6C1E9"/>
<dbReference type="SUPFAM" id="SSF55424">
    <property type="entry name" value="FAD/NAD-linked reductases, dimerisation (C-terminal) domain"/>
    <property type="match status" value="1"/>
</dbReference>
<comment type="catalytic activity">
    <reaction evidence="12 16">
        <text>N(6)-[(R)-dihydrolipoyl]-L-lysyl-[protein] + NAD(+) = N(6)-[(R)-lipoyl]-L-lysyl-[protein] + NADH + H(+)</text>
        <dbReference type="Rhea" id="RHEA:15045"/>
        <dbReference type="Rhea" id="RHEA-COMP:10474"/>
        <dbReference type="Rhea" id="RHEA-COMP:10475"/>
        <dbReference type="ChEBI" id="CHEBI:15378"/>
        <dbReference type="ChEBI" id="CHEBI:57540"/>
        <dbReference type="ChEBI" id="CHEBI:57945"/>
        <dbReference type="ChEBI" id="CHEBI:83099"/>
        <dbReference type="ChEBI" id="CHEBI:83100"/>
        <dbReference type="EC" id="1.8.1.4"/>
    </reaction>
</comment>
<evidence type="ECO:0000259" key="17">
    <source>
        <dbReference type="Pfam" id="PF02852"/>
    </source>
</evidence>
<dbReference type="InterPro" id="IPR004099">
    <property type="entry name" value="Pyr_nucl-diS_OxRdtase_dimer"/>
</dbReference>
<evidence type="ECO:0000256" key="3">
    <source>
        <dbReference type="ARBA" id="ARBA00012608"/>
    </source>
</evidence>
<evidence type="ECO:0000256" key="12">
    <source>
        <dbReference type="ARBA" id="ARBA00049187"/>
    </source>
</evidence>
<evidence type="ECO:0000256" key="15">
    <source>
        <dbReference type="PIRSR" id="PIRSR000350-4"/>
    </source>
</evidence>
<comment type="cofactor">
    <cofactor evidence="14 16">
        <name>FAD</name>
        <dbReference type="ChEBI" id="CHEBI:57692"/>
    </cofactor>
    <text evidence="14 16">Binds 1 FAD per subunit.</text>
</comment>
<dbReference type="InterPro" id="IPR050151">
    <property type="entry name" value="Class-I_Pyr_Nuc-Dis_Oxidored"/>
</dbReference>
<keyword evidence="14" id="KW-0547">Nucleotide-binding</keyword>
<evidence type="ECO:0000256" key="9">
    <source>
        <dbReference type="ARBA" id="ARBA00023027"/>
    </source>
</evidence>
<dbReference type="Pfam" id="PF02852">
    <property type="entry name" value="Pyr_redox_dim"/>
    <property type="match status" value="1"/>
</dbReference>
<feature type="binding site" evidence="14">
    <location>
        <begin position="190"/>
        <end position="197"/>
    </location>
    <ligand>
        <name>NAD(+)</name>
        <dbReference type="ChEBI" id="CHEBI:57540"/>
    </ligand>
</feature>
<dbReference type="GO" id="GO:0004148">
    <property type="term" value="F:dihydrolipoyl dehydrogenase (NADH) activity"/>
    <property type="evidence" value="ECO:0007669"/>
    <property type="project" value="UniProtKB-EC"/>
</dbReference>
<evidence type="ECO:0000256" key="5">
    <source>
        <dbReference type="ARBA" id="ARBA00022490"/>
    </source>
</evidence>
<dbReference type="PANTHER" id="PTHR22912">
    <property type="entry name" value="DISULFIDE OXIDOREDUCTASE"/>
    <property type="match status" value="1"/>
</dbReference>
<dbReference type="InterPro" id="IPR016156">
    <property type="entry name" value="FAD/NAD-linked_Rdtase_dimer_sf"/>
</dbReference>
<keyword evidence="8 16" id="KW-0560">Oxidoreductase</keyword>
<keyword evidence="10" id="KW-1015">Disulfide bond</keyword>
<organism evidence="19 20">
    <name type="scientific">Acidihalobacter prosperus</name>
    <dbReference type="NCBI Taxonomy" id="160660"/>
    <lineage>
        <taxon>Bacteria</taxon>
        <taxon>Pseudomonadati</taxon>
        <taxon>Pseudomonadota</taxon>
        <taxon>Gammaproteobacteria</taxon>
        <taxon>Chromatiales</taxon>
        <taxon>Ectothiorhodospiraceae</taxon>
        <taxon>Acidihalobacter</taxon>
    </lineage>
</organism>
<evidence type="ECO:0000256" key="2">
    <source>
        <dbReference type="ARBA" id="ARBA00007532"/>
    </source>
</evidence>
<dbReference type="OrthoDB" id="9800167at2"/>
<evidence type="ECO:0000259" key="18">
    <source>
        <dbReference type="Pfam" id="PF07992"/>
    </source>
</evidence>
<name>A0A1A6C1E9_9GAMM</name>
<evidence type="ECO:0000256" key="11">
    <source>
        <dbReference type="ARBA" id="ARBA00023284"/>
    </source>
</evidence>
<comment type="subcellular location">
    <subcellularLocation>
        <location evidence="1">Cytoplasm</location>
    </subcellularLocation>
</comment>
<dbReference type="FunFam" id="3.30.390.30:FF:000001">
    <property type="entry name" value="Dihydrolipoyl dehydrogenase"/>
    <property type="match status" value="1"/>
</dbReference>
<dbReference type="Gene3D" id="3.30.390.30">
    <property type="match status" value="1"/>
</dbReference>
<dbReference type="NCBIfam" id="TIGR01350">
    <property type="entry name" value="lipoamide_DH"/>
    <property type="match status" value="1"/>
</dbReference>
<dbReference type="InterPro" id="IPR001100">
    <property type="entry name" value="Pyr_nuc-diS_OxRdtase"/>
</dbReference>
<dbReference type="PRINTS" id="PR00368">
    <property type="entry name" value="FADPNR"/>
</dbReference>
<dbReference type="InterPro" id="IPR023753">
    <property type="entry name" value="FAD/NAD-binding_dom"/>
</dbReference>
<evidence type="ECO:0000256" key="6">
    <source>
        <dbReference type="ARBA" id="ARBA00022630"/>
    </source>
</evidence>
<dbReference type="PRINTS" id="PR00411">
    <property type="entry name" value="PNDRDTASEI"/>
</dbReference>
<feature type="binding site" evidence="14">
    <location>
        <position position="280"/>
    </location>
    <ligand>
        <name>NAD(+)</name>
        <dbReference type="ChEBI" id="CHEBI:57540"/>
    </ligand>
</feature>
<dbReference type="GO" id="GO:0005737">
    <property type="term" value="C:cytoplasm"/>
    <property type="evidence" value="ECO:0007669"/>
    <property type="project" value="UniProtKB-SubCell"/>
</dbReference>
<dbReference type="InterPro" id="IPR006258">
    <property type="entry name" value="Lipoamide_DH"/>
</dbReference>
<dbReference type="Pfam" id="PF07992">
    <property type="entry name" value="Pyr_redox_2"/>
    <property type="match status" value="1"/>
</dbReference>
<dbReference type="SUPFAM" id="SSF51905">
    <property type="entry name" value="FAD/NAD(P)-binding domain"/>
    <property type="match status" value="1"/>
</dbReference>
<dbReference type="GO" id="GO:0050660">
    <property type="term" value="F:flavin adenine dinucleotide binding"/>
    <property type="evidence" value="ECO:0007669"/>
    <property type="project" value="InterPro"/>
</dbReference>
<evidence type="ECO:0000256" key="1">
    <source>
        <dbReference type="ARBA" id="ARBA00004496"/>
    </source>
</evidence>
<keyword evidence="9 14" id="KW-0520">NAD</keyword>
<feature type="binding site" evidence="14">
    <location>
        <position position="321"/>
    </location>
    <ligand>
        <name>FAD</name>
        <dbReference type="ChEBI" id="CHEBI:57692"/>
    </ligand>
</feature>
<evidence type="ECO:0000313" key="20">
    <source>
        <dbReference type="Proteomes" id="UP000029273"/>
    </source>
</evidence>
<evidence type="ECO:0000256" key="13">
    <source>
        <dbReference type="PIRSR" id="PIRSR000350-2"/>
    </source>
</evidence>
<evidence type="ECO:0000313" key="19">
    <source>
        <dbReference type="EMBL" id="OBS08383.1"/>
    </source>
</evidence>
<feature type="binding site" evidence="14">
    <location>
        <position position="123"/>
    </location>
    <ligand>
        <name>FAD</name>
        <dbReference type="ChEBI" id="CHEBI:57692"/>
    </ligand>
</feature>
<comment type="similarity">
    <text evidence="2 16">Belongs to the class-I pyridine nucleotide-disulfide oxidoreductase family.</text>
</comment>
<feature type="active site" description="Proton acceptor" evidence="13">
    <location>
        <position position="453"/>
    </location>
</feature>
<sequence length="479" mass="51278">MSDQDYDLIVIGGGPAGYVAALRAAQLGMRTACIDRWRDPERGPSLGGTCLNAGCIPSKALLETSHQYARLRDELAGHGILVDGITLDLAQAQARKQAVVKRLTQGIATLFSTQGVDWLKGHGLLLGPRRVGYTPHGRKNPKELSAEHIILAPGSHPATLETAPVDGEYIVDSDGALNFTEVPRRLAIVGAGVIGLELGSVWRRFGAEVLLLEAQSSFLPIADAGLARLALKSYTAQGLGIRLGARVKEARVSGRSVKVHYLDADGEQQERFDRVIVAVGRRPNTGDLYSDDSGLQLDERRFIGVDGHCRTNLPGVWAIGDAVRGPMLAHKGSEEGIMVVERIAGEATAIVYDHIPSVIYTHPEFAWVGPSEEQLKQAGIAYRCGRFPMAANGRALAQGDAVGEIKLLAHAETDRLLAAHLFAPDASELIAQAMLALSMEATAEDLARTLFAHPSLSEAVHEAALDVAGQALHLAKKRR</sequence>
<proteinExistence type="inferred from homology"/>
<dbReference type="EC" id="1.8.1.4" evidence="3 16"/>
<evidence type="ECO:0000256" key="4">
    <source>
        <dbReference type="ARBA" id="ARBA00016961"/>
    </source>
</evidence>
<feature type="domain" description="Pyridine nucleotide-disulphide oxidoreductase dimerisation" evidence="17">
    <location>
        <begin position="355"/>
        <end position="464"/>
    </location>
</feature>
<dbReference type="Gene3D" id="3.50.50.60">
    <property type="entry name" value="FAD/NAD(P)-binding domain"/>
    <property type="match status" value="2"/>
</dbReference>
<feature type="domain" description="FAD/NAD(P)-binding" evidence="18">
    <location>
        <begin position="6"/>
        <end position="336"/>
    </location>
</feature>
<dbReference type="PIRSF" id="PIRSF000350">
    <property type="entry name" value="Mercury_reductase_MerA"/>
    <property type="match status" value="1"/>
</dbReference>
<evidence type="ECO:0000256" key="10">
    <source>
        <dbReference type="ARBA" id="ARBA00023157"/>
    </source>
</evidence>
<keyword evidence="6 16" id="KW-0285">Flavoprotein</keyword>
<keyword evidence="7 14" id="KW-0274">FAD</keyword>
<evidence type="ECO:0000256" key="7">
    <source>
        <dbReference type="ARBA" id="ARBA00022827"/>
    </source>
</evidence>
<dbReference type="Proteomes" id="UP000029273">
    <property type="component" value="Unassembled WGS sequence"/>
</dbReference>
<evidence type="ECO:0000256" key="14">
    <source>
        <dbReference type="PIRSR" id="PIRSR000350-3"/>
    </source>
</evidence>
<reference evidence="19 20" key="1">
    <citation type="journal article" date="2014" name="Genome Announc.">
        <title>Draft Genome Sequence of the Iron-Oxidizing, Acidophilic, and Halotolerant 'Thiobacillus prosperus' Type Strain DSM 5130.</title>
        <authorList>
            <person name="Ossandon F.J."/>
            <person name="Cardenas J.P."/>
            <person name="Corbett M."/>
            <person name="Quatrini R."/>
            <person name="Holmes D.S."/>
            <person name="Watkin E."/>
        </authorList>
    </citation>
    <scope>NUCLEOTIDE SEQUENCE [LARGE SCALE GENOMIC DNA]</scope>
    <source>
        <strain evidence="19 20">DSM 5130</strain>
    </source>
</reference>
<feature type="binding site" evidence="14">
    <location>
        <position position="213"/>
    </location>
    <ligand>
        <name>NAD(+)</name>
        <dbReference type="ChEBI" id="CHEBI:57540"/>
    </ligand>
</feature>
<keyword evidence="5" id="KW-0963">Cytoplasm</keyword>
<gene>
    <name evidence="19" type="ORF">Thpro_022633</name>
</gene>
<protein>
    <recommendedName>
        <fullName evidence="4 16">Dihydrolipoyl dehydrogenase</fullName>
        <ecNumber evidence="3 16">1.8.1.4</ecNumber>
    </recommendedName>
</protein>
<dbReference type="EMBL" id="JQSG02000006">
    <property type="protein sequence ID" value="OBS08383.1"/>
    <property type="molecule type" value="Genomic_DNA"/>
</dbReference>
<dbReference type="GO" id="GO:0006103">
    <property type="term" value="P:2-oxoglutarate metabolic process"/>
    <property type="evidence" value="ECO:0007669"/>
    <property type="project" value="TreeGrafter"/>
</dbReference>